<keyword evidence="3" id="KW-1133">Transmembrane helix</keyword>
<evidence type="ECO:0000256" key="6">
    <source>
        <dbReference type="ARBA" id="ARBA00023319"/>
    </source>
</evidence>
<dbReference type="SMART" id="SM00409">
    <property type="entry name" value="IG"/>
    <property type="match status" value="1"/>
</dbReference>
<feature type="compositionally biased region" description="Polar residues" evidence="7">
    <location>
        <begin position="314"/>
        <end position="323"/>
    </location>
</feature>
<dbReference type="GeneTree" id="ENSGT00940000163670"/>
<dbReference type="Pfam" id="PF08205">
    <property type="entry name" value="C2-set_2"/>
    <property type="match status" value="1"/>
</dbReference>
<reference evidence="9" key="2">
    <citation type="submission" date="2025-09" db="UniProtKB">
        <authorList>
            <consortium name="Ensembl"/>
        </authorList>
    </citation>
    <scope>IDENTIFICATION</scope>
</reference>
<comment type="subcellular location">
    <subcellularLocation>
        <location evidence="1">Membrane</location>
        <topology evidence="1">Single-pass membrane protein</topology>
    </subcellularLocation>
</comment>
<dbReference type="PANTHER" id="PTHR24100">
    <property type="entry name" value="BUTYROPHILIN"/>
    <property type="match status" value="1"/>
</dbReference>
<evidence type="ECO:0000256" key="4">
    <source>
        <dbReference type="ARBA" id="ARBA00023136"/>
    </source>
</evidence>
<dbReference type="InterPro" id="IPR013783">
    <property type="entry name" value="Ig-like_fold"/>
</dbReference>
<keyword evidence="2" id="KW-0812">Transmembrane</keyword>
<organism evidence="9 10">
    <name type="scientific">Mastacembelus armatus</name>
    <name type="common">zig-zag eel</name>
    <dbReference type="NCBI Taxonomy" id="205130"/>
    <lineage>
        <taxon>Eukaryota</taxon>
        <taxon>Metazoa</taxon>
        <taxon>Chordata</taxon>
        <taxon>Craniata</taxon>
        <taxon>Vertebrata</taxon>
        <taxon>Euteleostomi</taxon>
        <taxon>Actinopterygii</taxon>
        <taxon>Neopterygii</taxon>
        <taxon>Teleostei</taxon>
        <taxon>Neoteleostei</taxon>
        <taxon>Acanthomorphata</taxon>
        <taxon>Anabantaria</taxon>
        <taxon>Synbranchiformes</taxon>
        <taxon>Mastacembelidae</taxon>
        <taxon>Mastacembelus</taxon>
    </lineage>
</organism>
<dbReference type="Gene3D" id="2.60.40.10">
    <property type="entry name" value="Immunoglobulins"/>
    <property type="match status" value="3"/>
</dbReference>
<evidence type="ECO:0000313" key="9">
    <source>
        <dbReference type="Ensembl" id="ENSMAMP00000038982.1"/>
    </source>
</evidence>
<keyword evidence="4" id="KW-0472">Membrane</keyword>
<dbReference type="InterPro" id="IPR007110">
    <property type="entry name" value="Ig-like_dom"/>
</dbReference>
<dbReference type="Proteomes" id="UP000261640">
    <property type="component" value="Unplaced"/>
</dbReference>
<name>A0A7N9AKQ8_9TELE</name>
<feature type="domain" description="Ig-like" evidence="8">
    <location>
        <begin position="131"/>
        <end position="228"/>
    </location>
</feature>
<evidence type="ECO:0000256" key="2">
    <source>
        <dbReference type="ARBA" id="ARBA00022692"/>
    </source>
</evidence>
<reference evidence="9" key="1">
    <citation type="submission" date="2025-08" db="UniProtKB">
        <authorList>
            <consortium name="Ensembl"/>
        </authorList>
    </citation>
    <scope>IDENTIFICATION</scope>
</reference>
<dbReference type="GO" id="GO:0009897">
    <property type="term" value="C:external side of plasma membrane"/>
    <property type="evidence" value="ECO:0007669"/>
    <property type="project" value="TreeGrafter"/>
</dbReference>
<evidence type="ECO:0000256" key="7">
    <source>
        <dbReference type="SAM" id="MobiDB-lite"/>
    </source>
</evidence>
<dbReference type="InterPro" id="IPR003599">
    <property type="entry name" value="Ig_sub"/>
</dbReference>
<dbReference type="Pfam" id="PF07686">
    <property type="entry name" value="V-set"/>
    <property type="match status" value="1"/>
</dbReference>
<evidence type="ECO:0000259" key="8">
    <source>
        <dbReference type="PROSITE" id="PS50835"/>
    </source>
</evidence>
<dbReference type="PROSITE" id="PS50835">
    <property type="entry name" value="IG_LIKE"/>
    <property type="match status" value="2"/>
</dbReference>
<dbReference type="AlphaFoldDB" id="A0A7N9AKQ8"/>
<accession>A0A7N9AKQ8</accession>
<keyword evidence="6" id="KW-0393">Immunoglobulin domain</keyword>
<evidence type="ECO:0000256" key="3">
    <source>
        <dbReference type="ARBA" id="ARBA00022989"/>
    </source>
</evidence>
<dbReference type="GO" id="GO:0050852">
    <property type="term" value="P:T cell receptor signaling pathway"/>
    <property type="evidence" value="ECO:0007669"/>
    <property type="project" value="TreeGrafter"/>
</dbReference>
<feature type="domain" description="Ig-like" evidence="8">
    <location>
        <begin position="46"/>
        <end position="119"/>
    </location>
</feature>
<keyword evidence="10" id="KW-1185">Reference proteome</keyword>
<evidence type="ECO:0000256" key="1">
    <source>
        <dbReference type="ARBA" id="ARBA00004167"/>
    </source>
</evidence>
<proteinExistence type="predicted"/>
<evidence type="ECO:0000313" key="10">
    <source>
        <dbReference type="Proteomes" id="UP000261640"/>
    </source>
</evidence>
<evidence type="ECO:0000256" key="5">
    <source>
        <dbReference type="ARBA" id="ARBA00023157"/>
    </source>
</evidence>
<dbReference type="PANTHER" id="PTHR24100:SF149">
    <property type="entry name" value="BG-LIKE ANTIGEN 1-RELATED"/>
    <property type="match status" value="1"/>
</dbReference>
<dbReference type="InterPro" id="IPR013162">
    <property type="entry name" value="CD80_C2-set"/>
</dbReference>
<feature type="region of interest" description="Disordered" evidence="7">
    <location>
        <begin position="275"/>
        <end position="323"/>
    </location>
</feature>
<dbReference type="Ensembl" id="ENSMAMT00000065994.1">
    <property type="protein sequence ID" value="ENSMAMP00000038982.1"/>
    <property type="gene ID" value="ENSMAMG00000017989.2"/>
</dbReference>
<keyword evidence="5" id="KW-1015">Disulfide bond</keyword>
<protein>
    <submittedName>
        <fullName evidence="9">HERV-H LTR-associating 2a, tandem duplicate 2</fullName>
    </submittedName>
</protein>
<dbReference type="SUPFAM" id="SSF48726">
    <property type="entry name" value="Immunoglobulin"/>
    <property type="match status" value="2"/>
</dbReference>
<dbReference type="GO" id="GO:0005102">
    <property type="term" value="F:signaling receptor binding"/>
    <property type="evidence" value="ECO:0007669"/>
    <property type="project" value="TreeGrafter"/>
</dbReference>
<dbReference type="GO" id="GO:0001817">
    <property type="term" value="P:regulation of cytokine production"/>
    <property type="evidence" value="ECO:0007669"/>
    <property type="project" value="TreeGrafter"/>
</dbReference>
<dbReference type="InterPro" id="IPR013106">
    <property type="entry name" value="Ig_V-set"/>
</dbReference>
<dbReference type="InterPro" id="IPR050504">
    <property type="entry name" value="IgSF_BTN/MOG"/>
</dbReference>
<dbReference type="InterPro" id="IPR036179">
    <property type="entry name" value="Ig-like_dom_sf"/>
</dbReference>
<sequence>TCLFNSHIPHGNASLLLRRVKVQDRGRYKCYTSTRKVMMEMTDEMVTCSSHNIFPVPQLTWTIEPPSAQEALENSTIKTTDHKGLFTVESTLRILGNLPNHTYICSVVSADKTQEWTASRKNQEGITQEVGHPLSIPCISPHSLQNFSLTWTFTSSSDSTVIFRYDSRSRQTFNLWEGQAELDQDLLLQGDGSLLLHKPDREEHSGTYTCTFSGPQSRHVIQTKVNITVPSNSEYQSVLFLCNGAGLHKDLNTTASYTIVQHGVECRRVQLQFEVQDEQGGSSPKTGEDLALPADTKTGQQETPIGIPVEGNDGLQSISLERD</sequence>